<keyword evidence="2" id="KW-0732">Signal</keyword>
<evidence type="ECO:0000256" key="2">
    <source>
        <dbReference type="SAM" id="SignalP"/>
    </source>
</evidence>
<accession>A0A8H6SBN9</accession>
<organism evidence="3 4">
    <name type="scientific">Mycena chlorophos</name>
    <name type="common">Agaric fungus</name>
    <name type="synonym">Agaricus chlorophos</name>
    <dbReference type="NCBI Taxonomy" id="658473"/>
    <lineage>
        <taxon>Eukaryota</taxon>
        <taxon>Fungi</taxon>
        <taxon>Dikarya</taxon>
        <taxon>Basidiomycota</taxon>
        <taxon>Agaricomycotina</taxon>
        <taxon>Agaricomycetes</taxon>
        <taxon>Agaricomycetidae</taxon>
        <taxon>Agaricales</taxon>
        <taxon>Marasmiineae</taxon>
        <taxon>Mycenaceae</taxon>
        <taxon>Mycena</taxon>
    </lineage>
</organism>
<sequence>MRWFSLPLALLALKAFVNAEQLTNSKRVDGQISNAERLARGLPLLPPHRRTGPLLPRQSTSPPVPTSRSCNIEAINDVDQSIYGYLSVYYGSTYTYGDFTDSPVLNISLAYSADPSGSQTSFTGLQAQTENSQVQKYYGYLGVVPVETPITASSGYGVLTDVTKYANSPSSNSPSSFAQFLGFGQPAESYVWSLDLTTN</sequence>
<gene>
    <name evidence="3" type="ORF">HMN09_01066000</name>
</gene>
<evidence type="ECO:0000313" key="3">
    <source>
        <dbReference type="EMBL" id="KAF7296586.1"/>
    </source>
</evidence>
<feature type="signal peptide" evidence="2">
    <location>
        <begin position="1"/>
        <end position="19"/>
    </location>
</feature>
<feature type="chain" id="PRO_5034898173" evidence="2">
    <location>
        <begin position="20"/>
        <end position="199"/>
    </location>
</feature>
<dbReference type="OrthoDB" id="4584900at2759"/>
<keyword evidence="4" id="KW-1185">Reference proteome</keyword>
<reference evidence="3" key="1">
    <citation type="submission" date="2020-05" db="EMBL/GenBank/DDBJ databases">
        <title>Mycena genomes resolve the evolution of fungal bioluminescence.</title>
        <authorList>
            <person name="Tsai I.J."/>
        </authorList>
    </citation>
    <scope>NUCLEOTIDE SEQUENCE</scope>
    <source>
        <strain evidence="3">110903Hualien_Pintung</strain>
    </source>
</reference>
<name>A0A8H6SBN9_MYCCL</name>
<protein>
    <submittedName>
        <fullName evidence="3">Uncharacterized protein</fullName>
    </submittedName>
</protein>
<feature type="region of interest" description="Disordered" evidence="1">
    <location>
        <begin position="46"/>
        <end position="67"/>
    </location>
</feature>
<dbReference type="Proteomes" id="UP000613580">
    <property type="component" value="Unassembled WGS sequence"/>
</dbReference>
<evidence type="ECO:0000313" key="4">
    <source>
        <dbReference type="Proteomes" id="UP000613580"/>
    </source>
</evidence>
<evidence type="ECO:0000256" key="1">
    <source>
        <dbReference type="SAM" id="MobiDB-lite"/>
    </source>
</evidence>
<comment type="caution">
    <text evidence="3">The sequence shown here is derived from an EMBL/GenBank/DDBJ whole genome shotgun (WGS) entry which is preliminary data.</text>
</comment>
<dbReference type="EMBL" id="JACAZE010000016">
    <property type="protein sequence ID" value="KAF7296586.1"/>
    <property type="molecule type" value="Genomic_DNA"/>
</dbReference>
<feature type="compositionally biased region" description="Polar residues" evidence="1">
    <location>
        <begin position="57"/>
        <end position="67"/>
    </location>
</feature>
<dbReference type="AlphaFoldDB" id="A0A8H6SBN9"/>
<proteinExistence type="predicted"/>